<name>A0A2P6NN30_9EUKA</name>
<dbReference type="GO" id="GO:0016829">
    <property type="term" value="F:lyase activity"/>
    <property type="evidence" value="ECO:0007669"/>
    <property type="project" value="UniProtKB-KW"/>
</dbReference>
<dbReference type="InterPro" id="IPR013785">
    <property type="entry name" value="Aldolase_TIM"/>
</dbReference>
<comment type="catalytic activity">
    <reaction evidence="7">
        <text>5-[(5-phospho-1-deoxy-D-ribulos-1-ylimino)methylamino]-1-(5-phospho-beta-D-ribosyl)imidazole-4-carboxamide + L-glutamine = D-erythro-1-(imidazol-4-yl)glycerol 3-phosphate + 5-amino-1-(5-phospho-beta-D-ribosyl)imidazole-4-carboxamide + L-glutamate + H(+)</text>
        <dbReference type="Rhea" id="RHEA:24793"/>
        <dbReference type="ChEBI" id="CHEBI:15378"/>
        <dbReference type="ChEBI" id="CHEBI:29985"/>
        <dbReference type="ChEBI" id="CHEBI:58278"/>
        <dbReference type="ChEBI" id="CHEBI:58359"/>
        <dbReference type="ChEBI" id="CHEBI:58475"/>
        <dbReference type="ChEBI" id="CHEBI:58525"/>
        <dbReference type="EC" id="4.3.2.10"/>
    </reaction>
</comment>
<dbReference type="PANTHER" id="PTHR21235">
    <property type="entry name" value="IMIDAZOLE GLYCEROL PHOSPHATE SYNTHASE SUBUNIT HISF/H IGP SYNTHASE SUBUNIT HISF/H"/>
    <property type="match status" value="1"/>
</dbReference>
<evidence type="ECO:0000256" key="2">
    <source>
        <dbReference type="ARBA" id="ARBA00022605"/>
    </source>
</evidence>
<comment type="caution">
    <text evidence="12">The sequence shown here is derived from an EMBL/GenBank/DDBJ whole genome shotgun (WGS) entry which is preliminary data.</text>
</comment>
<keyword evidence="6" id="KW-0456">Lyase</keyword>
<keyword evidence="13" id="KW-1185">Reference proteome</keyword>
<dbReference type="Pfam" id="PF00117">
    <property type="entry name" value="GATase"/>
    <property type="match status" value="1"/>
</dbReference>
<evidence type="ECO:0000256" key="1">
    <source>
        <dbReference type="ARBA" id="ARBA00005091"/>
    </source>
</evidence>
<keyword evidence="4" id="KW-0315">Glutamine amidotransferase</keyword>
<protein>
    <submittedName>
        <fullName evidence="12">Imidazole glycerol phosphate synthase subunit HisF</fullName>
    </submittedName>
</protein>
<evidence type="ECO:0000313" key="12">
    <source>
        <dbReference type="EMBL" id="PRP85367.1"/>
    </source>
</evidence>
<dbReference type="CDD" id="cd04731">
    <property type="entry name" value="HisF"/>
    <property type="match status" value="1"/>
</dbReference>
<dbReference type="NCBIfam" id="TIGR00735">
    <property type="entry name" value="hisF"/>
    <property type="match status" value="1"/>
</dbReference>
<dbReference type="InterPro" id="IPR006062">
    <property type="entry name" value="His_biosynth"/>
</dbReference>
<dbReference type="SUPFAM" id="SSF52317">
    <property type="entry name" value="Class I glutamine amidotransferase-like"/>
    <property type="match status" value="1"/>
</dbReference>
<dbReference type="EMBL" id="MDYQ01000046">
    <property type="protein sequence ID" value="PRP85367.1"/>
    <property type="molecule type" value="Genomic_DNA"/>
</dbReference>
<dbReference type="NCBIfam" id="TIGR01855">
    <property type="entry name" value="IMP_synth_hisH"/>
    <property type="match status" value="1"/>
</dbReference>
<dbReference type="SUPFAM" id="SSF51366">
    <property type="entry name" value="Ribulose-phoshate binding barrel"/>
    <property type="match status" value="1"/>
</dbReference>
<dbReference type="InterPro" id="IPR011060">
    <property type="entry name" value="RibuloseP-bd_barrel"/>
</dbReference>
<dbReference type="Gene3D" id="3.40.50.880">
    <property type="match status" value="1"/>
</dbReference>
<feature type="compositionally biased region" description="Basic and acidic residues" evidence="10">
    <location>
        <begin position="25"/>
        <end position="40"/>
    </location>
</feature>
<dbReference type="PANTHER" id="PTHR21235:SF2">
    <property type="entry name" value="IMIDAZOLE GLYCEROL PHOSPHATE SYNTHASE HISHF"/>
    <property type="match status" value="1"/>
</dbReference>
<evidence type="ECO:0000256" key="5">
    <source>
        <dbReference type="ARBA" id="ARBA00023102"/>
    </source>
</evidence>
<dbReference type="Proteomes" id="UP000241769">
    <property type="component" value="Unassembled WGS sequence"/>
</dbReference>
<dbReference type="UniPathway" id="UPA00031">
    <property type="reaction ID" value="UER00010"/>
</dbReference>
<dbReference type="InParanoid" id="A0A2P6NN30"/>
<dbReference type="Pfam" id="PF00977">
    <property type="entry name" value="His_biosynth"/>
    <property type="match status" value="1"/>
</dbReference>
<organism evidence="12 13">
    <name type="scientific">Planoprotostelium fungivorum</name>
    <dbReference type="NCBI Taxonomy" id="1890364"/>
    <lineage>
        <taxon>Eukaryota</taxon>
        <taxon>Amoebozoa</taxon>
        <taxon>Evosea</taxon>
        <taxon>Variosea</taxon>
        <taxon>Cavosteliida</taxon>
        <taxon>Cavosteliaceae</taxon>
        <taxon>Planoprotostelium</taxon>
    </lineage>
</organism>
<dbReference type="PROSITE" id="PS51273">
    <property type="entry name" value="GATASE_TYPE_1"/>
    <property type="match status" value="1"/>
</dbReference>
<evidence type="ECO:0000256" key="9">
    <source>
        <dbReference type="RuleBase" id="RU003657"/>
    </source>
</evidence>
<dbReference type="InterPro" id="IPR050064">
    <property type="entry name" value="IGPS_HisA/HisF"/>
</dbReference>
<evidence type="ECO:0000259" key="11">
    <source>
        <dbReference type="Pfam" id="PF00117"/>
    </source>
</evidence>
<dbReference type="InterPro" id="IPR017926">
    <property type="entry name" value="GATASE"/>
</dbReference>
<reference evidence="12 13" key="1">
    <citation type="journal article" date="2018" name="Genome Biol. Evol.">
        <title>Multiple Roots of Fruiting Body Formation in Amoebozoa.</title>
        <authorList>
            <person name="Hillmann F."/>
            <person name="Forbes G."/>
            <person name="Novohradska S."/>
            <person name="Ferling I."/>
            <person name="Riege K."/>
            <person name="Groth M."/>
            <person name="Westermann M."/>
            <person name="Marz M."/>
            <person name="Spaller T."/>
            <person name="Winckler T."/>
            <person name="Schaap P."/>
            <person name="Glockner G."/>
        </authorList>
    </citation>
    <scope>NUCLEOTIDE SEQUENCE [LARGE SCALE GENOMIC DNA]</scope>
    <source>
        <strain evidence="12 13">Jena</strain>
    </source>
</reference>
<keyword evidence="3" id="KW-0378">Hydrolase</keyword>
<comment type="similarity">
    <text evidence="9">Belongs to the HisA/HisF family.</text>
</comment>
<dbReference type="InterPro" id="IPR029062">
    <property type="entry name" value="Class_I_gatase-like"/>
</dbReference>
<dbReference type="OrthoDB" id="10254903at2759"/>
<dbReference type="GO" id="GO:0000105">
    <property type="term" value="P:L-histidine biosynthetic process"/>
    <property type="evidence" value="ECO:0007669"/>
    <property type="project" value="UniProtKB-UniPathway"/>
</dbReference>
<proteinExistence type="inferred from homology"/>
<evidence type="ECO:0000313" key="13">
    <source>
        <dbReference type="Proteomes" id="UP000241769"/>
    </source>
</evidence>
<comment type="catalytic activity">
    <reaction evidence="8">
        <text>L-glutamine + H2O = L-glutamate + NH4(+)</text>
        <dbReference type="Rhea" id="RHEA:15889"/>
        <dbReference type="ChEBI" id="CHEBI:15377"/>
        <dbReference type="ChEBI" id="CHEBI:28938"/>
        <dbReference type="ChEBI" id="CHEBI:29985"/>
        <dbReference type="ChEBI" id="CHEBI:58359"/>
        <dbReference type="EC" id="3.5.1.2"/>
    </reaction>
</comment>
<dbReference type="GO" id="GO:0004359">
    <property type="term" value="F:glutaminase activity"/>
    <property type="evidence" value="ECO:0007669"/>
    <property type="project" value="UniProtKB-EC"/>
</dbReference>
<evidence type="ECO:0000256" key="3">
    <source>
        <dbReference type="ARBA" id="ARBA00022801"/>
    </source>
</evidence>
<evidence type="ECO:0000256" key="10">
    <source>
        <dbReference type="SAM" id="MobiDB-lite"/>
    </source>
</evidence>
<evidence type="ECO:0000256" key="8">
    <source>
        <dbReference type="ARBA" id="ARBA00049534"/>
    </source>
</evidence>
<evidence type="ECO:0000256" key="6">
    <source>
        <dbReference type="ARBA" id="ARBA00023239"/>
    </source>
</evidence>
<dbReference type="HAMAP" id="MF_01013">
    <property type="entry name" value="HisF"/>
    <property type="match status" value="1"/>
</dbReference>
<accession>A0A2P6NN30</accession>
<dbReference type="STRING" id="1890364.A0A2P6NN30"/>
<dbReference type="AlphaFoldDB" id="A0A2P6NN30"/>
<dbReference type="InterPro" id="IPR004651">
    <property type="entry name" value="HisF"/>
</dbReference>
<feature type="domain" description="Glutamine amidotransferase" evidence="11">
    <location>
        <begin position="162"/>
        <end position="304"/>
    </location>
</feature>
<dbReference type="GO" id="GO:0000107">
    <property type="term" value="F:imidazoleglycerol-phosphate synthase activity"/>
    <property type="evidence" value="ECO:0007669"/>
    <property type="project" value="InterPro"/>
</dbReference>
<dbReference type="InterPro" id="IPR010139">
    <property type="entry name" value="Imidazole-glycPsynth_HisH"/>
</dbReference>
<dbReference type="Gene3D" id="3.20.20.70">
    <property type="entry name" value="Aldolase class I"/>
    <property type="match status" value="1"/>
</dbReference>
<gene>
    <name evidence="12" type="ORF">PROFUN_07075</name>
</gene>
<comment type="pathway">
    <text evidence="1">Amino-acid biosynthesis; L-histidine biosynthesis; L-histidine from 5-phospho-alpha-D-ribose 1-diphosphate: step 5/9.</text>
</comment>
<evidence type="ECO:0000256" key="7">
    <source>
        <dbReference type="ARBA" id="ARBA00047838"/>
    </source>
</evidence>
<feature type="region of interest" description="Disordered" evidence="10">
    <location>
        <begin position="18"/>
        <end position="40"/>
    </location>
</feature>
<evidence type="ECO:0000256" key="4">
    <source>
        <dbReference type="ARBA" id="ARBA00022962"/>
    </source>
</evidence>
<keyword evidence="5 9" id="KW-0368">Histidine biosynthesis</keyword>
<keyword evidence="2 9" id="KW-0028">Amino-acid biosynthesis</keyword>
<sequence length="591" mass="64710">MTKPIWINLINSEGNYTGNTPKSSRYKDRHVSRPRSDESKSLNTQYSRITLRYMILAETKKLATEVYIDLSEVTFKVLSRREVGIQFWALSNLSFHAHTSDQSFIFSVPNFGTLEDEQGGGHNRHMTRKQVIVVRTGTANIGSVMVGLQRAGAIPIVSAPYVMIPGVGSFGSALEKIKSSEWENYIKCRIDKGLPTMLICVGLQMLARESEESPFAQGLHIIDQMVTKFPESLVVPQQAWNYVISDEGSKYVGEGYAYFSNSYKMDSAPEGWTASYSHYGSSFIAAIERGNVLATQFHPELSGEYGISILRRWLGVSEPLSVEKVGQFPTTKKIPRIIPCLDIKGGQVVKGIKFQNISGAGDPAERAAIYQAQGADEIVVLDISATEEERKTTAETIEQIRKQISIPLCVGGGIRSVSDAERILEAGADKVAVNTAAVKTPEIITQMAEKFGKQCTVLSLDAALRLQPSKEPTHSPWEVVIYAGKERTGMDAVSYARESVHRGAGEILLTSWDRDGTKSGYDVELLRAVSQAVNVPVIASGGGSSSKDMADALSHGADAVLAASIFHYNETTVVRVKQDLRDLGFTVRLEG</sequence>